<dbReference type="InterPro" id="IPR011008">
    <property type="entry name" value="Dimeric_a/b-barrel"/>
</dbReference>
<reference evidence="2 3" key="1">
    <citation type="submission" date="2015-05" db="EMBL/GenBank/DDBJ databases">
        <title>Genome sequencing and analysis of members of genus Stenotrophomonas.</title>
        <authorList>
            <person name="Patil P.P."/>
            <person name="Midha S."/>
            <person name="Patil P.B."/>
        </authorList>
    </citation>
    <scope>NUCLEOTIDE SEQUENCE [LARGE SCALE GENOMIC DNA]</scope>
    <source>
        <strain evidence="2 3">DSM 17805</strain>
    </source>
</reference>
<organism evidence="2 3">
    <name type="scientific">Stenotrophomonas koreensis</name>
    <dbReference type="NCBI Taxonomy" id="266128"/>
    <lineage>
        <taxon>Bacteria</taxon>
        <taxon>Pseudomonadati</taxon>
        <taxon>Pseudomonadota</taxon>
        <taxon>Gammaproteobacteria</taxon>
        <taxon>Lysobacterales</taxon>
        <taxon>Lysobacteraceae</taxon>
        <taxon>Stenotrophomonas</taxon>
    </lineage>
</organism>
<gene>
    <name evidence="2" type="ORF">ABB25_06485</name>
</gene>
<feature type="domain" description="DUF1330" evidence="1">
    <location>
        <begin position="2"/>
        <end position="94"/>
    </location>
</feature>
<keyword evidence="3" id="KW-1185">Reference proteome</keyword>
<proteinExistence type="predicted"/>
<dbReference type="PANTHER" id="PTHR41521">
    <property type="match status" value="1"/>
</dbReference>
<evidence type="ECO:0000259" key="1">
    <source>
        <dbReference type="Pfam" id="PF07045"/>
    </source>
</evidence>
<dbReference type="STRING" id="266128.ABB25_06485"/>
<dbReference type="PATRIC" id="fig|266128.3.peg.162"/>
<evidence type="ECO:0000313" key="3">
    <source>
        <dbReference type="Proteomes" id="UP000051254"/>
    </source>
</evidence>
<comment type="caution">
    <text evidence="2">The sequence shown here is derived from an EMBL/GenBank/DDBJ whole genome shotgun (WGS) entry which is preliminary data.</text>
</comment>
<name>A0A0R0BLV7_9GAMM</name>
<dbReference type="Pfam" id="PF07045">
    <property type="entry name" value="DUF1330"/>
    <property type="match status" value="1"/>
</dbReference>
<dbReference type="SUPFAM" id="SSF54909">
    <property type="entry name" value="Dimeric alpha+beta barrel"/>
    <property type="match status" value="1"/>
</dbReference>
<sequence>MPAYLVIKAKVTDPARFAPYAAQAAALLERFGGQYLVRGGSQQRLEGQDDGMRVVVSRFPDRAAALAFWNSPEYTACKAIRAGTGVFEVTLVEDAA</sequence>
<accession>A0A0R0BLV7</accession>
<evidence type="ECO:0000313" key="2">
    <source>
        <dbReference type="EMBL" id="KRG58301.1"/>
    </source>
</evidence>
<dbReference type="AlphaFoldDB" id="A0A0R0BLV7"/>
<dbReference type="PANTHER" id="PTHR41521:SF4">
    <property type="entry name" value="BLR0684 PROTEIN"/>
    <property type="match status" value="1"/>
</dbReference>
<protein>
    <recommendedName>
        <fullName evidence="1">DUF1330 domain-containing protein</fullName>
    </recommendedName>
</protein>
<dbReference type="Proteomes" id="UP000051254">
    <property type="component" value="Unassembled WGS sequence"/>
</dbReference>
<dbReference type="EMBL" id="LDJH01000011">
    <property type="protein sequence ID" value="KRG58301.1"/>
    <property type="molecule type" value="Genomic_DNA"/>
</dbReference>
<dbReference type="InterPro" id="IPR010753">
    <property type="entry name" value="DUF1330"/>
</dbReference>
<dbReference type="OrthoDB" id="516779at2"/>
<dbReference type="RefSeq" id="WP_057665120.1">
    <property type="nucleotide sequence ID" value="NZ_LDJH01000011.1"/>
</dbReference>
<dbReference type="Gene3D" id="3.30.70.100">
    <property type="match status" value="1"/>
</dbReference>